<proteinExistence type="predicted"/>
<evidence type="ECO:0000313" key="1">
    <source>
        <dbReference type="EMBL" id="JAD15856.1"/>
    </source>
</evidence>
<dbReference type="EMBL" id="GBRH01282039">
    <property type="protein sequence ID" value="JAD15856.1"/>
    <property type="molecule type" value="Transcribed_RNA"/>
</dbReference>
<organism evidence="1">
    <name type="scientific">Arundo donax</name>
    <name type="common">Giant reed</name>
    <name type="synonym">Donax arundinaceus</name>
    <dbReference type="NCBI Taxonomy" id="35708"/>
    <lineage>
        <taxon>Eukaryota</taxon>
        <taxon>Viridiplantae</taxon>
        <taxon>Streptophyta</taxon>
        <taxon>Embryophyta</taxon>
        <taxon>Tracheophyta</taxon>
        <taxon>Spermatophyta</taxon>
        <taxon>Magnoliopsida</taxon>
        <taxon>Liliopsida</taxon>
        <taxon>Poales</taxon>
        <taxon>Poaceae</taxon>
        <taxon>PACMAD clade</taxon>
        <taxon>Arundinoideae</taxon>
        <taxon>Arundineae</taxon>
        <taxon>Arundo</taxon>
    </lineage>
</organism>
<accession>A0A0A8XQ23</accession>
<sequence length="25" mass="2759">MKYQGTPKTAAKMAIPARTCFFSPL</sequence>
<reference evidence="1" key="1">
    <citation type="submission" date="2014-09" db="EMBL/GenBank/DDBJ databases">
        <authorList>
            <person name="Magalhaes I.L.F."/>
            <person name="Oliveira U."/>
            <person name="Santos F.R."/>
            <person name="Vidigal T.H.D.A."/>
            <person name="Brescovit A.D."/>
            <person name="Santos A.J."/>
        </authorList>
    </citation>
    <scope>NUCLEOTIDE SEQUENCE</scope>
    <source>
        <tissue evidence="1">Shoot tissue taken approximately 20 cm above the soil surface</tissue>
    </source>
</reference>
<dbReference type="AlphaFoldDB" id="A0A0A8XQ23"/>
<reference evidence="1" key="2">
    <citation type="journal article" date="2015" name="Data Brief">
        <title>Shoot transcriptome of the giant reed, Arundo donax.</title>
        <authorList>
            <person name="Barrero R.A."/>
            <person name="Guerrero F.D."/>
            <person name="Moolhuijzen P."/>
            <person name="Goolsby J.A."/>
            <person name="Tidwell J."/>
            <person name="Bellgard S.E."/>
            <person name="Bellgard M.I."/>
        </authorList>
    </citation>
    <scope>NUCLEOTIDE SEQUENCE</scope>
    <source>
        <tissue evidence="1">Shoot tissue taken approximately 20 cm above the soil surface</tissue>
    </source>
</reference>
<protein>
    <submittedName>
        <fullName evidence="1">Uncharacterized protein</fullName>
    </submittedName>
</protein>
<name>A0A0A8XQ23_ARUDO</name>